<feature type="disulfide bond" evidence="19">
    <location>
        <begin position="1526"/>
        <end position="1541"/>
    </location>
</feature>
<evidence type="ECO:0000256" key="7">
    <source>
        <dbReference type="ARBA" id="ARBA00022536"/>
    </source>
</evidence>
<dbReference type="SMART" id="SM00216">
    <property type="entry name" value="VWD"/>
    <property type="match status" value="3"/>
</dbReference>
<dbReference type="Pfam" id="PF00094">
    <property type="entry name" value="VWD"/>
    <property type="match status" value="3"/>
</dbReference>
<evidence type="ECO:0000256" key="3">
    <source>
        <dbReference type="ARBA" id="ARBA00004308"/>
    </source>
</evidence>
<dbReference type="PROSITE" id="PS50022">
    <property type="entry name" value="FA58C_3"/>
    <property type="match status" value="2"/>
</dbReference>
<dbReference type="InterPro" id="IPR036055">
    <property type="entry name" value="LDL_receptor-like_sf"/>
</dbReference>
<evidence type="ECO:0000256" key="5">
    <source>
        <dbReference type="ARBA" id="ARBA00020523"/>
    </source>
</evidence>
<feature type="domain" description="VWFC" evidence="22">
    <location>
        <begin position="1955"/>
        <end position="2017"/>
    </location>
</feature>
<evidence type="ECO:0000313" key="24">
    <source>
        <dbReference type="EMBL" id="KAK5602650.1"/>
    </source>
</evidence>
<keyword evidence="8" id="KW-0812">Transmembrane</keyword>
<feature type="domain" description="F5/8 type C" evidence="21">
    <location>
        <begin position="2054"/>
        <end position="2222"/>
    </location>
</feature>
<comment type="function">
    <text evidence="18">Involved in the modulation of neuronal aggregation. May be involved in developmental events during the formation of the central nervous system.</text>
</comment>
<evidence type="ECO:0000256" key="10">
    <source>
        <dbReference type="ARBA" id="ARBA00022737"/>
    </source>
</evidence>
<evidence type="ECO:0000313" key="25">
    <source>
        <dbReference type="Proteomes" id="UP001311232"/>
    </source>
</evidence>
<comment type="caution">
    <text evidence="19">Lacks conserved residue(s) required for the propagation of feature annotation.</text>
</comment>
<evidence type="ECO:0000256" key="19">
    <source>
        <dbReference type="PROSITE-ProRule" id="PRU00124"/>
    </source>
</evidence>
<dbReference type="FunFam" id="2.20.100.10:FF:000007">
    <property type="entry name" value="Thrombospondin 1"/>
    <property type="match status" value="1"/>
</dbReference>
<dbReference type="SMART" id="SM00215">
    <property type="entry name" value="VWC_out"/>
    <property type="match status" value="3"/>
</dbReference>
<evidence type="ECO:0000256" key="12">
    <source>
        <dbReference type="ARBA" id="ARBA00022889"/>
    </source>
</evidence>
<dbReference type="GO" id="GO:0016020">
    <property type="term" value="C:membrane"/>
    <property type="evidence" value="ECO:0007669"/>
    <property type="project" value="UniProtKB-SubCell"/>
</dbReference>
<dbReference type="CDD" id="cd19941">
    <property type="entry name" value="TIL"/>
    <property type="match status" value="7"/>
</dbReference>
<feature type="domain" description="VWFD" evidence="23">
    <location>
        <begin position="1002"/>
        <end position="1172"/>
    </location>
</feature>
<feature type="domain" description="VWFD" evidence="23">
    <location>
        <begin position="172"/>
        <end position="343"/>
    </location>
</feature>
<evidence type="ECO:0000256" key="9">
    <source>
        <dbReference type="ARBA" id="ARBA00022729"/>
    </source>
</evidence>
<feature type="disulfide bond" evidence="19">
    <location>
        <begin position="2266"/>
        <end position="2281"/>
    </location>
</feature>
<dbReference type="CDD" id="cd00112">
    <property type="entry name" value="LDLa"/>
    <property type="match status" value="12"/>
</dbReference>
<dbReference type="SMART" id="SM00832">
    <property type="entry name" value="C8"/>
    <property type="match status" value="3"/>
</dbReference>
<comment type="subcellular location">
    <subcellularLocation>
        <location evidence="3">Endomembrane system</location>
    </subcellularLocation>
    <subcellularLocation>
        <location evidence="1">Membrane</location>
        <topology evidence="1">Single-pass membrane protein</topology>
    </subcellularLocation>
    <subcellularLocation>
        <location evidence="2">Secreted</location>
        <location evidence="2">Extracellular space</location>
    </subcellularLocation>
</comment>
<feature type="domain" description="VWFD" evidence="23">
    <location>
        <begin position="532"/>
        <end position="710"/>
    </location>
</feature>
<dbReference type="SUPFAM" id="SSF82895">
    <property type="entry name" value="TSP-1 type 1 repeat"/>
    <property type="match status" value="8"/>
</dbReference>
<gene>
    <name evidence="24" type="ORF">CRENBAI_005749</name>
</gene>
<evidence type="ECO:0000256" key="6">
    <source>
        <dbReference type="ARBA" id="ARBA00022525"/>
    </source>
</evidence>
<evidence type="ECO:0000256" key="15">
    <source>
        <dbReference type="ARBA" id="ARBA00023157"/>
    </source>
</evidence>
<dbReference type="PROSITE" id="PS51233">
    <property type="entry name" value="VWFD"/>
    <property type="match status" value="3"/>
</dbReference>
<dbReference type="SUPFAM" id="SSF57603">
    <property type="entry name" value="FnI-like domain"/>
    <property type="match status" value="3"/>
</dbReference>
<dbReference type="PROSITE" id="PS01209">
    <property type="entry name" value="LDLRA_1"/>
    <property type="match status" value="3"/>
</dbReference>
<dbReference type="Gene3D" id="4.10.400.10">
    <property type="entry name" value="Low-density Lipoprotein Receptor"/>
    <property type="match status" value="13"/>
</dbReference>
<dbReference type="GO" id="GO:0012505">
    <property type="term" value="C:endomembrane system"/>
    <property type="evidence" value="ECO:0007669"/>
    <property type="project" value="UniProtKB-SubCell"/>
</dbReference>
<evidence type="ECO:0000256" key="14">
    <source>
        <dbReference type="ARBA" id="ARBA00023136"/>
    </source>
</evidence>
<reference evidence="24 25" key="1">
    <citation type="submission" date="2021-06" db="EMBL/GenBank/DDBJ databases">
        <authorList>
            <person name="Palmer J.M."/>
        </authorList>
    </citation>
    <scope>NUCLEOTIDE SEQUENCE [LARGE SCALE GENOMIC DNA]</scope>
    <source>
        <strain evidence="24 25">MEX-2019</strain>
        <tissue evidence="24">Muscle</tissue>
    </source>
</reference>
<dbReference type="SUPFAM" id="SSF49785">
    <property type="entry name" value="Galactose-binding domain-like"/>
    <property type="match status" value="2"/>
</dbReference>
<dbReference type="GO" id="GO:0031012">
    <property type="term" value="C:extracellular matrix"/>
    <property type="evidence" value="ECO:0007669"/>
    <property type="project" value="TreeGrafter"/>
</dbReference>
<dbReference type="InterPro" id="IPR044004">
    <property type="entry name" value="TSP1_spondin_dom"/>
</dbReference>
<dbReference type="PANTHER" id="PTHR11339:SF396">
    <property type="entry name" value="SCO-SPONDIN"/>
    <property type="match status" value="1"/>
</dbReference>
<evidence type="ECO:0000259" key="21">
    <source>
        <dbReference type="PROSITE" id="PS50022"/>
    </source>
</evidence>
<feature type="disulfide bond" evidence="19">
    <location>
        <begin position="2668"/>
        <end position="2686"/>
    </location>
</feature>
<accession>A0AAV9R3P2</accession>
<evidence type="ECO:0000259" key="22">
    <source>
        <dbReference type="PROSITE" id="PS50184"/>
    </source>
</evidence>
<evidence type="ECO:0000256" key="17">
    <source>
        <dbReference type="ARBA" id="ARBA00023180"/>
    </source>
</evidence>
<keyword evidence="13" id="KW-1133">Transmembrane helix</keyword>
<feature type="disulfide bond" evidence="19">
    <location>
        <begin position="2661"/>
        <end position="2673"/>
    </location>
</feature>
<feature type="disulfide bond" evidence="19">
    <location>
        <begin position="1507"/>
        <end position="1519"/>
    </location>
</feature>
<keyword evidence="12" id="KW-0130">Cell adhesion</keyword>
<feature type="domain" description="F5/8 type C" evidence="21">
    <location>
        <begin position="2372"/>
        <end position="2526"/>
    </location>
</feature>
<feature type="compositionally biased region" description="Basic and acidic residues" evidence="20">
    <location>
        <begin position="2101"/>
        <end position="2112"/>
    </location>
</feature>
<feature type="region of interest" description="Disordered" evidence="20">
    <location>
        <begin position="2591"/>
        <end position="2651"/>
    </location>
</feature>
<dbReference type="SMART" id="SM00214">
    <property type="entry name" value="VWC"/>
    <property type="match status" value="5"/>
</dbReference>
<comment type="similarity">
    <text evidence="4">Belongs to the thrombospondin family.</text>
</comment>
<evidence type="ECO:0000256" key="1">
    <source>
        <dbReference type="ARBA" id="ARBA00004167"/>
    </source>
</evidence>
<dbReference type="InterPro" id="IPR036084">
    <property type="entry name" value="Ser_inhib-like_sf"/>
</dbReference>
<comment type="caution">
    <text evidence="24">The sequence shown here is derived from an EMBL/GenBank/DDBJ whole genome shotgun (WGS) entry which is preliminary data.</text>
</comment>
<dbReference type="Pfam" id="PF00754">
    <property type="entry name" value="F5_F8_type_C"/>
    <property type="match status" value="2"/>
</dbReference>
<dbReference type="InterPro" id="IPR000421">
    <property type="entry name" value="FA58C"/>
</dbReference>
<dbReference type="Proteomes" id="UP001311232">
    <property type="component" value="Unassembled WGS sequence"/>
</dbReference>
<feature type="disulfide bond" evidence="19">
    <location>
        <begin position="1686"/>
        <end position="1704"/>
    </location>
</feature>
<dbReference type="InterPro" id="IPR036383">
    <property type="entry name" value="TSP1_rpt_sf"/>
</dbReference>
<dbReference type="PROSITE" id="PS01286">
    <property type="entry name" value="FA58C_2"/>
    <property type="match status" value="2"/>
</dbReference>
<dbReference type="SMART" id="SM00209">
    <property type="entry name" value="TSP1"/>
    <property type="match status" value="8"/>
</dbReference>
<dbReference type="InterPro" id="IPR050780">
    <property type="entry name" value="Mucin_vWF_Thrombospondin_sf"/>
</dbReference>
<dbReference type="InterPro" id="IPR000884">
    <property type="entry name" value="TSP1_rpt"/>
</dbReference>
<dbReference type="PROSITE" id="PS50092">
    <property type="entry name" value="TSP1"/>
    <property type="match status" value="9"/>
</dbReference>
<keyword evidence="6" id="KW-0964">Secreted</keyword>
<proteinExistence type="inferred from homology"/>
<feature type="region of interest" description="Disordered" evidence="20">
    <location>
        <begin position="2067"/>
        <end position="2118"/>
    </location>
</feature>
<dbReference type="InterPro" id="IPR001007">
    <property type="entry name" value="VWF_dom"/>
</dbReference>
<protein>
    <recommendedName>
        <fullName evidence="5">SCO-spondin</fullName>
    </recommendedName>
</protein>
<dbReference type="InterPro" id="IPR001846">
    <property type="entry name" value="VWF_type-D"/>
</dbReference>
<feature type="disulfide bond" evidence="19">
    <location>
        <begin position="1636"/>
        <end position="1654"/>
    </location>
</feature>
<dbReference type="SUPFAM" id="SSF57424">
    <property type="entry name" value="LDL receptor-like module"/>
    <property type="match status" value="13"/>
</dbReference>
<dbReference type="InterPro" id="IPR002172">
    <property type="entry name" value="LDrepeatLR_classA_rpt"/>
</dbReference>
<evidence type="ECO:0000256" key="2">
    <source>
        <dbReference type="ARBA" id="ARBA00004239"/>
    </source>
</evidence>
<dbReference type="InterPro" id="IPR002919">
    <property type="entry name" value="TIL_dom"/>
</dbReference>
<feature type="disulfide bond" evidence="19">
    <location>
        <begin position="2567"/>
        <end position="2582"/>
    </location>
</feature>
<dbReference type="Pfam" id="PF00090">
    <property type="entry name" value="TSP_1"/>
    <property type="match status" value="6"/>
</dbReference>
<evidence type="ECO:0000256" key="16">
    <source>
        <dbReference type="ARBA" id="ARBA00023170"/>
    </source>
</evidence>
<dbReference type="PRINTS" id="PR00261">
    <property type="entry name" value="LDLRECEPTOR"/>
</dbReference>
<dbReference type="GO" id="GO:0005615">
    <property type="term" value="C:extracellular space"/>
    <property type="evidence" value="ECO:0007669"/>
    <property type="project" value="TreeGrafter"/>
</dbReference>
<organism evidence="24 25">
    <name type="scientific">Crenichthys baileyi</name>
    <name type="common">White River springfish</name>
    <dbReference type="NCBI Taxonomy" id="28760"/>
    <lineage>
        <taxon>Eukaryota</taxon>
        <taxon>Metazoa</taxon>
        <taxon>Chordata</taxon>
        <taxon>Craniata</taxon>
        <taxon>Vertebrata</taxon>
        <taxon>Euteleostomi</taxon>
        <taxon>Actinopterygii</taxon>
        <taxon>Neopterygii</taxon>
        <taxon>Teleostei</taxon>
        <taxon>Neoteleostei</taxon>
        <taxon>Acanthomorphata</taxon>
        <taxon>Ovalentaria</taxon>
        <taxon>Atherinomorphae</taxon>
        <taxon>Cyprinodontiformes</taxon>
        <taxon>Goodeidae</taxon>
        <taxon>Crenichthys</taxon>
    </lineage>
</organism>
<evidence type="ECO:0000256" key="13">
    <source>
        <dbReference type="ARBA" id="ARBA00022989"/>
    </source>
</evidence>
<dbReference type="InterPro" id="IPR023415">
    <property type="entry name" value="LDLR_class-A_CS"/>
</dbReference>
<feature type="disulfide bond" evidence="19">
    <location>
        <begin position="1355"/>
        <end position="1373"/>
    </location>
</feature>
<feature type="disulfide bond" evidence="19">
    <location>
        <begin position="2244"/>
        <end position="2256"/>
    </location>
</feature>
<feature type="disulfide bond" evidence="19">
    <location>
        <begin position="1438"/>
        <end position="1456"/>
    </location>
</feature>
<dbReference type="Gene3D" id="2.60.120.260">
    <property type="entry name" value="Galactose-binding domain-like"/>
    <property type="match status" value="2"/>
</dbReference>
<dbReference type="FunFam" id="2.20.100.10:FF:000002">
    <property type="entry name" value="Unc-5 netrin receptor C"/>
    <property type="match status" value="2"/>
</dbReference>
<dbReference type="Pfam" id="PF19028">
    <property type="entry name" value="TSP1_spondin"/>
    <property type="match status" value="1"/>
</dbReference>
<keyword evidence="25" id="KW-1185">Reference proteome</keyword>
<keyword evidence="10" id="KW-0677">Repeat</keyword>
<feature type="disulfide bond" evidence="19">
    <location>
        <begin position="2315"/>
        <end position="2330"/>
    </location>
</feature>
<feature type="disulfide bond" evidence="19">
    <location>
        <begin position="2680"/>
        <end position="2695"/>
    </location>
</feature>
<evidence type="ECO:0000256" key="18">
    <source>
        <dbReference type="ARBA" id="ARBA00045981"/>
    </source>
</evidence>
<keyword evidence="9" id="KW-0732">Signal</keyword>
<feature type="disulfide bond" evidence="19">
    <location>
        <begin position="1471"/>
        <end position="1483"/>
    </location>
</feature>
<dbReference type="SMART" id="SM00192">
    <property type="entry name" value="LDLa"/>
    <property type="match status" value="13"/>
</dbReference>
<keyword evidence="14" id="KW-0472">Membrane</keyword>
<dbReference type="GO" id="GO:0007155">
    <property type="term" value="P:cell adhesion"/>
    <property type="evidence" value="ECO:0007669"/>
    <property type="project" value="UniProtKB-KW"/>
</dbReference>
<dbReference type="Pfam" id="PF08742">
    <property type="entry name" value="C8"/>
    <property type="match status" value="3"/>
</dbReference>
<name>A0AAV9R3P2_9TELE</name>
<evidence type="ECO:0000256" key="4">
    <source>
        <dbReference type="ARBA" id="ARBA00009456"/>
    </source>
</evidence>
<dbReference type="PROSITE" id="PS50184">
    <property type="entry name" value="VWFC_2"/>
    <property type="match status" value="1"/>
</dbReference>
<keyword evidence="11" id="KW-0106">Calcium</keyword>
<dbReference type="InterPro" id="IPR008979">
    <property type="entry name" value="Galactose-bd-like_sf"/>
</dbReference>
<dbReference type="CDD" id="cd00057">
    <property type="entry name" value="FA58C"/>
    <property type="match status" value="1"/>
</dbReference>
<feature type="disulfide bond" evidence="19">
    <location>
        <begin position="1431"/>
        <end position="1443"/>
    </location>
</feature>
<dbReference type="PROSITE" id="PS50068">
    <property type="entry name" value="LDLRA_2"/>
    <property type="match status" value="13"/>
</dbReference>
<evidence type="ECO:0000256" key="20">
    <source>
        <dbReference type="SAM" id="MobiDB-lite"/>
    </source>
</evidence>
<dbReference type="FunFam" id="4.10.400.10:FF:000045">
    <property type="entry name" value="Low-density lipoprotein receptor-related protein 2"/>
    <property type="match status" value="1"/>
</dbReference>
<dbReference type="Pfam" id="PF01826">
    <property type="entry name" value="TIL"/>
    <property type="match status" value="6"/>
</dbReference>
<feature type="disulfide bond" evidence="19">
    <location>
        <begin position="1348"/>
        <end position="1360"/>
    </location>
</feature>
<feature type="compositionally biased region" description="Basic and acidic residues" evidence="20">
    <location>
        <begin position="2074"/>
        <end position="2093"/>
    </location>
</feature>
<feature type="compositionally biased region" description="Polar residues" evidence="20">
    <location>
        <begin position="2607"/>
        <end position="2619"/>
    </location>
</feature>
<dbReference type="Gene3D" id="2.20.100.10">
    <property type="entry name" value="Thrombospondin type-1 (TSP1) repeat"/>
    <property type="match status" value="8"/>
</dbReference>
<feature type="disulfide bond" evidence="19">
    <location>
        <begin position="1648"/>
        <end position="1663"/>
    </location>
</feature>
<feature type="compositionally biased region" description="Polar residues" evidence="20">
    <location>
        <begin position="2633"/>
        <end position="2649"/>
    </location>
</feature>
<dbReference type="Gene3D" id="2.10.25.10">
    <property type="entry name" value="Laminin"/>
    <property type="match status" value="7"/>
</dbReference>
<sequence>MVEERVEWVLSPRLQLEVSCSEVYQYNTQGWRLDVDRLRTKHGGDDGIALYYKQQGQKASCFLYKPPEMQSEVVNKTVRTCCEGWGGPHCSQGVGVRGQCYSTWNCEEFPGVHNSSLMPMEQCCSTLWGLSWRNSSDQTCFTCTYTLLPDSQSSPLVRSGLLGTARVSQGSATCMSWGGVHYRTFDRKHFHFQGSCTYLLASSTDGTWAVYISTVCDQRGDCSKALRMMLGLDLVSIHHRNLTLNTLPLPNGEPLFQNGVSVHWLGDFVFVESGVGVRVKFDMVNTIYVTVTSEHLGTTRGLCGLFNNNPDDDFTTMAGAISPYAASFGNSWKVPDQHNEDCSDAAELGHSCDATGEPTLRRQAESVCNQLLENPFTHCHRQVDPVIYIDTCKYLYCSLPPKERQDAVCDTLASYTRECAQRHIILMWRTATLCGRVCPRGQLFSDCVSSCPPSCTSPQPPGPAAAMGQCREECVGGCECPPGLYLHQGLCLKREDCPCFHRRRSYQPGNSIQMRCNTWAGRWECTDEKCSGQCTLMGALQVTTLDKKRYGLPGGNCPFLVVEDFVDRKLTVEVRCGECTAGDRGGVGEMGCLKEMSVTAQHTTVTITDTGTVTLNGQRETLPVVTGDLVLRKASSSFIFIQTFGAQLLWYLDGSYALISLQPGFANKVRGLCGTLTWSQHDDFTTPEGDVENNVLSFVDKFSIEPCTLPGGAPPDPCSTYTQRRTYAETMCAIMHSPVFQVCHDVVDREPYFRLCLSEVCGCDPQRACHCTVLTAYARHCAQEGVTVHWRNQTFCPVQCTGGQVYQECGRACGGSCSDLRHGWNCDDFTSETGQGMCVPGCQCPSGLVQDQKGQCVPISLCPCMEGDKVYPAGAVVQNSCNTCVCEQGVFNCSQEHCEEVQQCPHSLVYSPRSCLLTCSSLDPLGHQHVSRVSQSSCRDPLSGCVCPQGTVLLDDRCVLPEECPCHHNGQLYYTNDTITKDCNTCVCKERRWHCTQTICAGVCVATGDPHYVTFDGRCYSFLGDCQYVLARENSGLFSVTAENVPCGSTGVTCTKSVTLSLGNTVIHLLRGKAVTVNGMPVTLPKSYSGSGLTLERVGIFVALSSRLGITLLWDGGMRVYVRLAPHLQGQVGGLCGNFDGDTENDFKTRQGIVESTPDLFGNSWKVSPSCPDVENQDLRDPCAELFSRCHTEVSFQQYYDWCVFDACGCDSGGDCECLCTAIASYAEECNRRGIYIRWRSQELCPLQCDKGLVYDPCGPACTLSCPSVQQSPYSHCGVLSCVEGCFCPAGTVRQGDSCILSTQCPCEWEGSMFPPGSTITKHCQNCSCEEGIWHCEGLSCPPPPPPCLESEFSCASGRCISSQWVCDNDDDCGDGSDEICPSTCSPDQFRCASNPSGPCLNLALRCDGHPDCADLSDEEFCGPATPVPMCPPGEFQCANGRCLPASHVCDGQLDCGFADESDEEDCGVVCDEGEFLCPGGRCILYIHRCDGHDDCGDLSDERGCVCSPGEFQCPGDQCVPADRLCDGHRDCSSGTDEAVCPRKVCGSYEFTCTSRGQCVPQAWRCDGETDCMDGSDEQHCAAPCGPGQVLCLSGEQCVDYQQLCDGTPHCRDASDESINTCGSAQIPSCPGSFPCDKRTCVNMSQVCNGIPDCPHGDDELVCDKTISPAPPGSRNISTPCSEFTCMDGTCLPFNNVCNGVVDCPDSSLTPSGEPTDEHGCRTWSSWGSWSPCSTSCGTVDGRWLPWSSWSNCSSGCGGVKVRHRNCIPPRYGGQHCSQLPGPSNLSMEIKPCPDDGCTNTSCPPGLVRHKCAPCPVSCAQISSGSTCDSATPCFSGCWCPEGQVMSHTQQCVLPGECGCQVAGVGYWPGQQIKMDCDLCVCELGRPQRCQPNRDCSVHCGWSSWSEWGECLGPCGVQSVQWSFRSPNNPTKHGDGRVCRGIYRKARRCQTDSCDQCHYQSRLHAVGERWRAKPCQLCHCLPNLTVQCAPYCPYAVTGCPMGLSLIPGEGNRCCYCQGENGTITVTVTPGIMTPKPEDITPVVPTYPFPPGDECWVPLGVQTLPVSSFTASSHQEGHPPEAARLHGWDPRRDLQGWSPQPEEYKDLPQKRPEGQSVNTQSPYIQIDLLKPYNITGVLTQGGGVFGTFVSSYYLEFSHDGNRWFTYKELPSDAQPRAKVFLGNHDDRGVTESRLDRIVSSQFVRLLPHDFQNGIYLRLEIMGCGDGYHWLTSPTAPSPVTPGEGCREKEFQCDNGRCVPAGSVGVVCDGVNDCGDGSDEKYCGTQPSSTATSPRSCPAGHFSCPPPGGCIEADRRCDGIPNCPKGEDENGCHLHDFTTQSDRPHTPTPSPLKTPSMAAVTLSTDGGPAYHGICSFPLGLEDGRIHYGQLSSSSQHENNPADAGRLNIVPNIRVMEPGWSPVPEDPQPYFQVDFLEPTWISGVVTQGNDRMGGYLTKYRLAFASQSGLFTDFTANGKFDGPAKVFEVRMVGRTPVTRWLGRLVRAQYIRVIPVEFRHTFYLRVEVLGCRGDEQVTTSAPGVGKVTVQHCKPGQFVCHHSKECIPVSLLCDGQPNCKDYSDEISCGTAPTRGLPGLHDQTSYTRRPGIHSKNTTGSPGLLTTRSEDDLPDLAPTGVTASSQPQSTGTITSPAVTPWRPLVPRPCSPKQFSCKSGECVHKDRRCDLRRDCVDGSDEIDCVDCIMSPWTAWSACSVTCGLGSLFRQRDILRDALPGGSCGGAQFDSRACFPRACSVHGHWSEWTEWSECDALCGGGVRQRNRTCSAPPPKNGGRDCEGMTRQSQTCNIQPCIDQTGTQTGCVSGMVLVTDEDCRAGRIDPCPPTCSDLSMTSNCSATCIIGCRCPYGLYLQDGQCVNSSQCVCHWDDETLQPGQVISRDQCTTWSVLVASGPIRVQPCSGDASESRHCSIPCLPALPGGTWSKWTRWSECTRTCFSDVDDVGIRRRFRSCNHTLPASNHMNTQPMCDGDHEEQEPCNTVHCPVHGGWSLWSQWSLCTSECDSGVQTRERFCSSPMPHHGGSNCTGPHIQTKDCNSHPCSGVCPEGMTYMTAAECEAQGGPCPRVCMDMTFTEVQCATSCYDGCYCTPGFYLFNSSCVPLAQCPCYHQGGMHPAGASLPADACNNCTCTNGEMECGTVPCPVDCGWSSWTQWSACTRTCDVGVRRRYRSGTNPPPAFGGRPCKGETVGVDTCSIEPCLGIREPWSMWSACSVTCGGGYRTRTRGPIRIHGTAQQFSGCNLQPCGGGKTCPPGQQWTQCMVGAVTCTDLTLNLSRNCTPGCQCPHGTVLQDGKCVPQSDCRCDVEGEPYTPGDTVPRNCKNW</sequence>
<feature type="disulfide bond" evidence="19">
    <location>
        <begin position="1566"/>
        <end position="1581"/>
    </location>
</feature>
<feature type="disulfide bond" evidence="19">
    <location>
        <begin position="1490"/>
        <end position="1505"/>
    </location>
</feature>
<dbReference type="EMBL" id="JAHHUM010002607">
    <property type="protein sequence ID" value="KAK5602650.1"/>
    <property type="molecule type" value="Genomic_DNA"/>
</dbReference>
<feature type="disulfide bond" evidence="19">
    <location>
        <begin position="1407"/>
        <end position="1422"/>
    </location>
</feature>
<keyword evidence="16" id="KW-0675">Receptor</keyword>
<dbReference type="SUPFAM" id="SSF57567">
    <property type="entry name" value="Serine protease inhibitors"/>
    <property type="match status" value="7"/>
</dbReference>
<feature type="disulfide bond" evidence="19">
    <location>
        <begin position="1478"/>
        <end position="1496"/>
    </location>
</feature>
<dbReference type="PANTHER" id="PTHR11339">
    <property type="entry name" value="EXTRACELLULAR MATRIX GLYCOPROTEIN RELATED"/>
    <property type="match status" value="1"/>
</dbReference>
<evidence type="ECO:0000256" key="8">
    <source>
        <dbReference type="ARBA" id="ARBA00022692"/>
    </source>
</evidence>
<keyword evidence="17" id="KW-0325">Glycoprotein</keyword>
<dbReference type="Pfam" id="PF00057">
    <property type="entry name" value="Ldl_recept_a"/>
    <property type="match status" value="12"/>
</dbReference>
<dbReference type="SMART" id="SM00231">
    <property type="entry name" value="FA58C"/>
    <property type="match status" value="2"/>
</dbReference>
<dbReference type="InterPro" id="IPR014853">
    <property type="entry name" value="VWF/SSPO/ZAN-like_Cys-rich_dom"/>
</dbReference>
<feature type="disulfide bond" evidence="19">
    <location>
        <begin position="1514"/>
        <end position="1532"/>
    </location>
</feature>
<dbReference type="FunFam" id="2.10.25.10:FF:000055">
    <property type="entry name" value="alpha-tectorin isoform X1"/>
    <property type="match status" value="1"/>
</dbReference>
<evidence type="ECO:0000256" key="11">
    <source>
        <dbReference type="ARBA" id="ARBA00022837"/>
    </source>
</evidence>
<evidence type="ECO:0000259" key="23">
    <source>
        <dbReference type="PROSITE" id="PS51233"/>
    </source>
</evidence>
<keyword evidence="15 19" id="KW-1015">Disulfide bond</keyword>
<keyword evidence="7" id="KW-0245">EGF-like domain</keyword>